<proteinExistence type="predicted"/>
<dbReference type="GO" id="GO:0003700">
    <property type="term" value="F:DNA-binding transcription factor activity"/>
    <property type="evidence" value="ECO:0007669"/>
    <property type="project" value="TreeGrafter"/>
</dbReference>
<dbReference type="GO" id="GO:0003677">
    <property type="term" value="F:DNA binding"/>
    <property type="evidence" value="ECO:0007669"/>
    <property type="project" value="UniProtKB-KW"/>
</dbReference>
<keyword evidence="7" id="KW-1185">Reference proteome</keyword>
<organism evidence="5 6">
    <name type="scientific">Streptococcus anginosus</name>
    <dbReference type="NCBI Taxonomy" id="1328"/>
    <lineage>
        <taxon>Bacteria</taxon>
        <taxon>Bacillati</taxon>
        <taxon>Bacillota</taxon>
        <taxon>Bacilli</taxon>
        <taxon>Lactobacillales</taxon>
        <taxon>Streptococcaceae</taxon>
        <taxon>Streptococcus</taxon>
        <taxon>Streptococcus anginosus group</taxon>
    </lineage>
</organism>
<dbReference type="Gene3D" id="1.10.260.40">
    <property type="entry name" value="lambda repressor-like DNA-binding domains"/>
    <property type="match status" value="1"/>
</dbReference>
<evidence type="ECO:0000313" key="6">
    <source>
        <dbReference type="Proteomes" id="UP000284046"/>
    </source>
</evidence>
<dbReference type="EMBL" id="JAPAHU010000015">
    <property type="protein sequence ID" value="MCW1042487.1"/>
    <property type="molecule type" value="Genomic_DNA"/>
</dbReference>
<dbReference type="Pfam" id="PF01381">
    <property type="entry name" value="HTH_3"/>
    <property type="match status" value="1"/>
</dbReference>
<reference evidence="5 6" key="1">
    <citation type="submission" date="2018-08" db="EMBL/GenBank/DDBJ databases">
        <title>A genome reference for cultivated species of the human gut microbiota.</title>
        <authorList>
            <person name="Zou Y."/>
            <person name="Xue W."/>
            <person name="Luo G."/>
        </authorList>
    </citation>
    <scope>NUCLEOTIDE SEQUENCE [LARGE SCALE GENOMIC DNA]</scope>
    <source>
        <strain evidence="5 6">AF18-38</strain>
    </source>
</reference>
<evidence type="ECO:0000259" key="3">
    <source>
        <dbReference type="PROSITE" id="PS50943"/>
    </source>
</evidence>
<evidence type="ECO:0000313" key="4">
    <source>
        <dbReference type="EMBL" id="MCW1042487.1"/>
    </source>
</evidence>
<evidence type="ECO:0000256" key="2">
    <source>
        <dbReference type="SAM" id="MobiDB-lite"/>
    </source>
</evidence>
<accession>A0A412PL68</accession>
<dbReference type="SMART" id="SM00530">
    <property type="entry name" value="HTH_XRE"/>
    <property type="match status" value="1"/>
</dbReference>
<comment type="caution">
    <text evidence="5">The sequence shown here is derived from an EMBL/GenBank/DDBJ whole genome shotgun (WGS) entry which is preliminary data.</text>
</comment>
<evidence type="ECO:0000313" key="5">
    <source>
        <dbReference type="EMBL" id="RGT59374.1"/>
    </source>
</evidence>
<dbReference type="Proteomes" id="UP001526076">
    <property type="component" value="Unassembled WGS sequence"/>
</dbReference>
<sequence length="141" mass="15624">MKVFDGAKMRAIRKEAGLTQYDLAPIVGITQNRVSDIERNVTDPTTIEIDAFAEALNSPISAFLNDETEIVVVTNTFTKKKKADNASSSSEEIPSEQLELLPGNEEITGHDLAGYILVRQDVYLDLLDSKDKLQQLQSLLK</sequence>
<name>A0A412PL68_STRAP</name>
<keyword evidence="1" id="KW-0238">DNA-binding</keyword>
<dbReference type="InterPro" id="IPR001387">
    <property type="entry name" value="Cro/C1-type_HTH"/>
</dbReference>
<protein>
    <submittedName>
        <fullName evidence="4">Helix-turn-helix transcriptional regulator</fullName>
    </submittedName>
    <submittedName>
        <fullName evidence="5">XRE family transcriptional regulator</fullName>
    </submittedName>
</protein>
<dbReference type="Proteomes" id="UP000284046">
    <property type="component" value="Unassembled WGS sequence"/>
</dbReference>
<evidence type="ECO:0000256" key="1">
    <source>
        <dbReference type="ARBA" id="ARBA00023125"/>
    </source>
</evidence>
<dbReference type="PANTHER" id="PTHR46797:SF1">
    <property type="entry name" value="METHYLPHOSPHONATE SYNTHASE"/>
    <property type="match status" value="1"/>
</dbReference>
<reference evidence="4 7" key="2">
    <citation type="submission" date="2022-10" db="EMBL/GenBank/DDBJ databases">
        <title>Comparative genomic study of S. anginosus.</title>
        <authorList>
            <person name="Prasad A."/>
            <person name="Ene A."/>
            <person name="Jablonska S."/>
            <person name="Du J."/>
            <person name="Wolfe A.J."/>
            <person name="Putonti C."/>
        </authorList>
    </citation>
    <scope>NUCLEOTIDE SEQUENCE [LARGE SCALE GENOMIC DNA]</scope>
    <source>
        <strain evidence="4 7">UMB9231</strain>
    </source>
</reference>
<gene>
    <name evidence="5" type="ORF">DWX18_09760</name>
    <name evidence="4" type="ORF">OJ597_08620</name>
</gene>
<dbReference type="CDD" id="cd00093">
    <property type="entry name" value="HTH_XRE"/>
    <property type="match status" value="1"/>
</dbReference>
<dbReference type="SUPFAM" id="SSF47413">
    <property type="entry name" value="lambda repressor-like DNA-binding domains"/>
    <property type="match status" value="1"/>
</dbReference>
<dbReference type="PANTHER" id="PTHR46797">
    <property type="entry name" value="HTH-TYPE TRANSCRIPTIONAL REGULATOR"/>
    <property type="match status" value="1"/>
</dbReference>
<dbReference type="AlphaFoldDB" id="A0A412PL68"/>
<dbReference type="InterPro" id="IPR010982">
    <property type="entry name" value="Lambda_DNA-bd_dom_sf"/>
</dbReference>
<dbReference type="GO" id="GO:0005829">
    <property type="term" value="C:cytosol"/>
    <property type="evidence" value="ECO:0007669"/>
    <property type="project" value="TreeGrafter"/>
</dbReference>
<evidence type="ECO:0000313" key="7">
    <source>
        <dbReference type="Proteomes" id="UP001526076"/>
    </source>
</evidence>
<feature type="region of interest" description="Disordered" evidence="2">
    <location>
        <begin position="80"/>
        <end position="99"/>
    </location>
</feature>
<dbReference type="RefSeq" id="WP_070811679.1">
    <property type="nucleotide sequence ID" value="NZ_CP136160.1"/>
</dbReference>
<dbReference type="InterPro" id="IPR050807">
    <property type="entry name" value="TransReg_Diox_bact_type"/>
</dbReference>
<dbReference type="PROSITE" id="PS50943">
    <property type="entry name" value="HTH_CROC1"/>
    <property type="match status" value="1"/>
</dbReference>
<feature type="domain" description="HTH cro/C1-type" evidence="3">
    <location>
        <begin position="9"/>
        <end position="63"/>
    </location>
</feature>
<dbReference type="EMBL" id="QRWZ01000018">
    <property type="protein sequence ID" value="RGT59374.1"/>
    <property type="molecule type" value="Genomic_DNA"/>
</dbReference>